<dbReference type="STRING" id="91626.A0A0C9MUH5"/>
<organism evidence="3">
    <name type="scientific">Mucor ambiguus</name>
    <dbReference type="NCBI Taxonomy" id="91626"/>
    <lineage>
        <taxon>Eukaryota</taxon>
        <taxon>Fungi</taxon>
        <taxon>Fungi incertae sedis</taxon>
        <taxon>Mucoromycota</taxon>
        <taxon>Mucoromycotina</taxon>
        <taxon>Mucoromycetes</taxon>
        <taxon>Mucorales</taxon>
        <taxon>Mucorineae</taxon>
        <taxon>Mucoraceae</taxon>
        <taxon>Mucor</taxon>
    </lineage>
</organism>
<dbReference type="OrthoDB" id="18139at2759"/>
<evidence type="ECO:0000256" key="1">
    <source>
        <dbReference type="SAM" id="MobiDB-lite"/>
    </source>
</evidence>
<feature type="compositionally biased region" description="Basic and acidic residues" evidence="1">
    <location>
        <begin position="174"/>
        <end position="196"/>
    </location>
</feature>
<dbReference type="Proteomes" id="UP000053815">
    <property type="component" value="Unassembled WGS sequence"/>
</dbReference>
<gene>
    <name evidence="3" type="ORF">MAM1_0147d06582</name>
</gene>
<dbReference type="PANTHER" id="PTHR28112:SF1">
    <property type="entry name" value="SRP-INDEPENDENT TARGETING PROTEIN 3"/>
    <property type="match status" value="1"/>
</dbReference>
<dbReference type="GO" id="GO:0005739">
    <property type="term" value="C:mitochondrion"/>
    <property type="evidence" value="ECO:0007669"/>
    <property type="project" value="TreeGrafter"/>
</dbReference>
<name>A0A0C9MUH5_9FUNG</name>
<accession>A0A0C9MUH5</accession>
<keyword evidence="4" id="KW-1185">Reference proteome</keyword>
<evidence type="ECO:0000256" key="2">
    <source>
        <dbReference type="SAM" id="Phobius"/>
    </source>
</evidence>
<feature type="region of interest" description="Disordered" evidence="1">
    <location>
        <begin position="170"/>
        <end position="196"/>
    </location>
</feature>
<evidence type="ECO:0000313" key="3">
    <source>
        <dbReference type="EMBL" id="GAN07092.1"/>
    </source>
</evidence>
<proteinExistence type="predicted"/>
<dbReference type="AlphaFoldDB" id="A0A0C9MUH5"/>
<dbReference type="Pfam" id="PF10032">
    <property type="entry name" value="Pho88"/>
    <property type="match status" value="1"/>
</dbReference>
<dbReference type="PANTHER" id="PTHR28112">
    <property type="entry name" value="SRP-INDEPENDENT TARGETING PROTEIN 3"/>
    <property type="match status" value="1"/>
</dbReference>
<dbReference type="InterPro" id="IPR012098">
    <property type="entry name" value="SND3_fun"/>
</dbReference>
<reference evidence="3" key="1">
    <citation type="submission" date="2014-09" db="EMBL/GenBank/DDBJ databases">
        <title>Draft genome sequence of an oleaginous Mucoromycotina fungus Mucor ambiguus NBRC6742.</title>
        <authorList>
            <person name="Takeda I."/>
            <person name="Yamane N."/>
            <person name="Morita T."/>
            <person name="Tamano K."/>
            <person name="Machida M."/>
            <person name="Baker S."/>
            <person name="Koike H."/>
        </authorList>
    </citation>
    <scope>NUCLEOTIDE SEQUENCE</scope>
    <source>
        <strain evidence="3">NBRC 6742</strain>
    </source>
</reference>
<feature type="transmembrane region" description="Helical" evidence="2">
    <location>
        <begin position="42"/>
        <end position="61"/>
    </location>
</feature>
<dbReference type="GO" id="GO:0005783">
    <property type="term" value="C:endoplasmic reticulum"/>
    <property type="evidence" value="ECO:0007669"/>
    <property type="project" value="InterPro"/>
</dbReference>
<keyword evidence="2" id="KW-0812">Transmembrane</keyword>
<sequence length="196" mass="22368">MPNWTKILNHPFFNMGFFLFVRQVTKNMDLDNSSYIGAIRGLYLGSQLLVIVLSFYLMSVIRKKNDTTPLRFVEPGAQNWDGSEKADTLINTTNMDYDIADVEKQLKQGFTAIAIVAFLHLKFGYVQPLLIQSIMGFKTFFMTKEARIHLFNGKTSSGELRRPFRVEGPFSMVSEKRQPKTDKGSIKKAEKALKAQ</sequence>
<dbReference type="GO" id="GO:0045047">
    <property type="term" value="P:protein targeting to ER"/>
    <property type="evidence" value="ECO:0007669"/>
    <property type="project" value="InterPro"/>
</dbReference>
<keyword evidence="2" id="KW-1133">Transmembrane helix</keyword>
<evidence type="ECO:0000313" key="4">
    <source>
        <dbReference type="Proteomes" id="UP000053815"/>
    </source>
</evidence>
<dbReference type="EMBL" id="DF836436">
    <property type="protein sequence ID" value="GAN07092.1"/>
    <property type="molecule type" value="Genomic_DNA"/>
</dbReference>
<protein>
    <submittedName>
        <fullName evidence="3">Inorganic phosphate transporter pho88</fullName>
    </submittedName>
</protein>
<keyword evidence="2" id="KW-0472">Membrane</keyword>